<gene>
    <name evidence="1" type="ORF">SCHPADRAFT_948357</name>
</gene>
<dbReference type="EMBL" id="KQ087056">
    <property type="protein sequence ID" value="KLO03771.1"/>
    <property type="molecule type" value="Genomic_DNA"/>
</dbReference>
<evidence type="ECO:0000313" key="2">
    <source>
        <dbReference type="Proteomes" id="UP000053477"/>
    </source>
</evidence>
<proteinExistence type="predicted"/>
<evidence type="ECO:0000313" key="1">
    <source>
        <dbReference type="EMBL" id="KLO03771.1"/>
    </source>
</evidence>
<dbReference type="STRING" id="27342.A0A0H2RFR6"/>
<keyword evidence="2" id="KW-1185">Reference proteome</keyword>
<sequence>MLQLTGHERLIRMYMMYTVVRDLANPPHELEFDKVSRQLLQDMETFRALRTTRFLKPWVPIQKCGTILMAFEYAQDVNMHPRFCCMLRCQPRSFEILHTLIKDHPVFQNNSNNEQTSVDIQLAVALY</sequence>
<dbReference type="OrthoDB" id="2408877at2759"/>
<protein>
    <submittedName>
        <fullName evidence="1">Uncharacterized protein</fullName>
    </submittedName>
</protein>
<dbReference type="InParanoid" id="A0A0H2RFR6"/>
<organism evidence="1 2">
    <name type="scientific">Schizopora paradoxa</name>
    <dbReference type="NCBI Taxonomy" id="27342"/>
    <lineage>
        <taxon>Eukaryota</taxon>
        <taxon>Fungi</taxon>
        <taxon>Dikarya</taxon>
        <taxon>Basidiomycota</taxon>
        <taxon>Agaricomycotina</taxon>
        <taxon>Agaricomycetes</taxon>
        <taxon>Hymenochaetales</taxon>
        <taxon>Schizoporaceae</taxon>
        <taxon>Schizopora</taxon>
    </lineage>
</organism>
<accession>A0A0H2RFR6</accession>
<dbReference type="AlphaFoldDB" id="A0A0H2RFR6"/>
<reference evidence="1 2" key="1">
    <citation type="submission" date="2015-04" db="EMBL/GenBank/DDBJ databases">
        <title>Complete genome sequence of Schizopora paradoxa KUC8140, a cosmopolitan wood degrader in East Asia.</title>
        <authorList>
            <consortium name="DOE Joint Genome Institute"/>
            <person name="Min B."/>
            <person name="Park H."/>
            <person name="Jang Y."/>
            <person name="Kim J.-J."/>
            <person name="Kim K.H."/>
            <person name="Pangilinan J."/>
            <person name="Lipzen A."/>
            <person name="Riley R."/>
            <person name="Grigoriev I.V."/>
            <person name="Spatafora J.W."/>
            <person name="Choi I.-G."/>
        </authorList>
    </citation>
    <scope>NUCLEOTIDE SEQUENCE [LARGE SCALE GENOMIC DNA]</scope>
    <source>
        <strain evidence="1 2">KUC8140</strain>
    </source>
</reference>
<dbReference type="Proteomes" id="UP000053477">
    <property type="component" value="Unassembled WGS sequence"/>
</dbReference>
<name>A0A0H2RFR6_9AGAM</name>